<evidence type="ECO:0008006" key="3">
    <source>
        <dbReference type="Google" id="ProtNLM"/>
    </source>
</evidence>
<dbReference type="Proteomes" id="UP000479710">
    <property type="component" value="Unassembled WGS sequence"/>
</dbReference>
<dbReference type="EMBL" id="SPHZ02000006">
    <property type="protein sequence ID" value="KAF0912226.1"/>
    <property type="molecule type" value="Genomic_DNA"/>
</dbReference>
<name>A0A6G1DIH5_9ORYZ</name>
<organism evidence="1 2">
    <name type="scientific">Oryza meyeriana var. granulata</name>
    <dbReference type="NCBI Taxonomy" id="110450"/>
    <lineage>
        <taxon>Eukaryota</taxon>
        <taxon>Viridiplantae</taxon>
        <taxon>Streptophyta</taxon>
        <taxon>Embryophyta</taxon>
        <taxon>Tracheophyta</taxon>
        <taxon>Spermatophyta</taxon>
        <taxon>Magnoliopsida</taxon>
        <taxon>Liliopsida</taxon>
        <taxon>Poales</taxon>
        <taxon>Poaceae</taxon>
        <taxon>BOP clade</taxon>
        <taxon>Oryzoideae</taxon>
        <taxon>Oryzeae</taxon>
        <taxon>Oryzinae</taxon>
        <taxon>Oryza</taxon>
        <taxon>Oryza meyeriana</taxon>
    </lineage>
</organism>
<protein>
    <recommendedName>
        <fullName evidence="3">VWFA domain-containing protein</fullName>
    </recommendedName>
</protein>
<proteinExistence type="predicted"/>
<accession>A0A6G1DIH5</accession>
<evidence type="ECO:0000313" key="2">
    <source>
        <dbReference type="Proteomes" id="UP000479710"/>
    </source>
</evidence>
<reference evidence="1 2" key="1">
    <citation type="submission" date="2019-11" db="EMBL/GenBank/DDBJ databases">
        <title>Whole genome sequence of Oryza granulata.</title>
        <authorList>
            <person name="Li W."/>
        </authorList>
    </citation>
    <scope>NUCLEOTIDE SEQUENCE [LARGE SCALE GENOMIC DNA]</scope>
    <source>
        <strain evidence="2">cv. Menghai</strain>
        <tissue evidence="1">Leaf</tissue>
    </source>
</reference>
<dbReference type="PANTHER" id="PTHR10579">
    <property type="entry name" value="CALCIUM-ACTIVATED CHLORIDE CHANNEL REGULATOR"/>
    <property type="match status" value="1"/>
</dbReference>
<evidence type="ECO:0000313" key="1">
    <source>
        <dbReference type="EMBL" id="KAF0912226.1"/>
    </source>
</evidence>
<gene>
    <name evidence="1" type="ORF">E2562_013179</name>
</gene>
<dbReference type="InterPro" id="IPR036465">
    <property type="entry name" value="vWFA_dom_sf"/>
</dbReference>
<dbReference type="PANTHER" id="PTHR10579:SF112">
    <property type="entry name" value="OS04G0198300 PROTEIN"/>
    <property type="match status" value="1"/>
</dbReference>
<dbReference type="Gene3D" id="3.40.50.410">
    <property type="entry name" value="von Willebrand factor, type A domain"/>
    <property type="match status" value="1"/>
</dbReference>
<sequence length="1318" mass="148761">MVSITAQPEAAWEREPMDLILILNIRSGEEVPKNWKKLLIEAVNVVVHMLGDEDRLAILPVQPSLSWMTKEGKNAVPTTVTRDDSPLLNALESAELMLYDRGRMEKDTRMGHIIVISNSDVNVASLDSLLPWRFRSVHAFGFRGAGNARTMHSIAANNRECIYAILDDEYGQITQAFKATIKRITTPITGTAMPIEVKLKCEQHAFLSAINGPLVSYFISSNKKAGIIWANAYAAAGVGRTNFIVYLGYGSTNFTNWSNLFKVDVKYDQVSGKSVVVQKYDQQVSDKSVDVHKYDQVSHKLEGQVVTVRKGDLMSKEVAAEMVRLQAVKVVNNITEKTIDKNEDQEQLHASADTLWQEWTSTRSGSDWGREADEGGLVSALAAEMKEMEIRLYNNYLWKEYMLSWLSHQRWQLPLPPLFMDKQATDERPVQLEIFAKLYDDKHRQGDNRVPVVLRVKVPERGLAKLKTSSVDVIVVVDAGQRSGELESIAEDRLQLVRKAVDVIMDKLRYKDRLAILPVQLSVTQPAPVLLEMSKQGQTQTFANLQSLLRDLASVKTTKPIIASAQEHDTQTPHWREKIKKTVQKVRNCLLGTDDSPLPTRMSLESQRTSSIVHSVPTADSSSKLQNVLMDATKMLDNRPGNEQDRVGFIIVISDSEDDSICKEELSPKYTTHAFGISGMHNARAMYHVASRSNGIYDILNDARNQITEAFKSCIDRVTSTIVVDTKVEIACSGSSSAALSSIECGQFKSALDSAGKSSIWVGPLHATAVKNFLCYIDNVHKDDHGGFFIVDVKCAPAVSTPGEKLDFTRNKIDDLYDEVEASIGCVAAVKIVTEITDPNYHIKLLARLPKEMETMQSIFAKVMEKLENNLKTHIADDPDYNEKLVLRLPWEMCLSAYEYTLAAGKPRHRKDIEKSKPGRGYQLLSEVTFLEESLARKLGERDANLRMEINARNYHENLVARLVRLLSPQGSSTKDASEACLMLACLMMDSIKDASEAPKDANKACLMAARLIMDSAKDGRLMMDSAKDARLMIDSIKDTSMPRLMMDSIKDASEVHFMLARLMMDSTKDASEVRLLTDSSKAYLMMNSIQDAIKKARLMMDKIVLEMENMETYLSRQLITDPTFTEEQVKHLVKKVCDSCAKHAQDLGAVQLGRQMREMNDSLTKEMVVMVRKEMTVPMYYKKLMTYIARLMCLNDFEIEKAQGRRYALMMEKMEGTVAREMEKMEADYYEIQNIDCTYNQKLEVLLVREMFIEVFEKAQVAGETRLSSEMEKMEDSLQYERTDPNYTDYKKLVANKLPYMLSWLSTKGLCEQPPLD</sequence>
<dbReference type="OrthoDB" id="679346at2759"/>
<comment type="caution">
    <text evidence="1">The sequence shown here is derived from an EMBL/GenBank/DDBJ whole genome shotgun (WGS) entry which is preliminary data.</text>
</comment>
<keyword evidence="2" id="KW-1185">Reference proteome</keyword>
<dbReference type="InterPro" id="IPR051266">
    <property type="entry name" value="CLCR"/>
</dbReference>